<evidence type="ECO:0000313" key="6">
    <source>
        <dbReference type="Proteomes" id="UP000543252"/>
    </source>
</evidence>
<proteinExistence type="predicted"/>
<evidence type="ECO:0000313" key="5">
    <source>
        <dbReference type="Proteomes" id="UP000531813"/>
    </source>
</evidence>
<keyword evidence="4" id="KW-0614">Plasmid</keyword>
<geneLocation type="plasmid" evidence="4 7">
    <name>unnamed4</name>
</geneLocation>
<sequence length="94" mass="10559">MNGFRNRSRSSKVWCWQRAGGRAVILEVSGRGIEAAEAWIRAAHIAPRTDWQQFAWQRAEYCQRRSRGKAGHPPRSSGGSGCPAKIKEHTRQVG</sequence>
<reference evidence="2 6" key="1">
    <citation type="submission" date="2019-07" db="EMBL/GenBank/DDBJ databases">
        <authorList>
            <consortium name="GenomeTrakr network: Whole genome sequencing for foodborne pathogen traceback"/>
        </authorList>
    </citation>
    <scope>NUCLEOTIDE SEQUENCE [LARGE SCALE GENOMIC DNA]</scope>
    <source>
        <strain evidence="2 6">PSU-1859</strain>
        <strain evidence="3 5">PSU-2243</strain>
    </source>
</reference>
<evidence type="ECO:0008006" key="8">
    <source>
        <dbReference type="Google" id="ProtNLM"/>
    </source>
</evidence>
<dbReference type="EMBL" id="AASWIS010000036">
    <property type="protein sequence ID" value="EFH5895038.1"/>
    <property type="molecule type" value="Genomic_DNA"/>
</dbReference>
<organism evidence="2 6">
    <name type="scientific">Escherichia coli</name>
    <dbReference type="NCBI Taxonomy" id="562"/>
    <lineage>
        <taxon>Bacteria</taxon>
        <taxon>Pseudomonadati</taxon>
        <taxon>Pseudomonadota</taxon>
        <taxon>Gammaproteobacteria</taxon>
        <taxon>Enterobacterales</taxon>
        <taxon>Enterobacteriaceae</taxon>
        <taxon>Escherichia</taxon>
    </lineage>
</organism>
<feature type="region of interest" description="Disordered" evidence="1">
    <location>
        <begin position="65"/>
        <end position="94"/>
    </location>
</feature>
<evidence type="ECO:0000313" key="7">
    <source>
        <dbReference type="Proteomes" id="UP001179946"/>
    </source>
</evidence>
<dbReference type="AlphaFoldDB" id="A0A8S7ENF2"/>
<evidence type="ECO:0000256" key="1">
    <source>
        <dbReference type="SAM" id="MobiDB-lite"/>
    </source>
</evidence>
<evidence type="ECO:0000313" key="3">
    <source>
        <dbReference type="EMBL" id="EFH5895038.1"/>
    </source>
</evidence>
<dbReference type="RefSeq" id="WP_001398227.1">
    <property type="nucleotide sequence ID" value="NZ_BLBT01000254.1"/>
</dbReference>
<reference evidence="4" key="2">
    <citation type="journal article" date="2023" name="Front. Microbiol.">
        <title>Virotyping and genetic antimicrobial susceptibility testing of porcine ETEC/STEC strains and associated plasmid types.</title>
        <authorList>
            <person name="Vereecke N."/>
            <person name="Van Hoorde S."/>
            <person name="Sperling D."/>
            <person name="Theuns S."/>
            <person name="Devriendt B."/>
            <person name="Cox E."/>
        </authorList>
    </citation>
    <scope>NUCLEOTIDE SEQUENCE</scope>
    <source>
        <strain evidence="4">ETEC4085</strain>
        <plasmid evidence="4 7">unnamed4</plasmid>
    </source>
</reference>
<dbReference type="EMBL" id="AASFMQ010000046">
    <property type="protein sequence ID" value="EFB3617753.1"/>
    <property type="molecule type" value="Genomic_DNA"/>
</dbReference>
<accession>A0A8S7ENF2</accession>
<evidence type="ECO:0000313" key="4">
    <source>
        <dbReference type="EMBL" id="WHI04911.1"/>
    </source>
</evidence>
<evidence type="ECO:0000313" key="2">
    <source>
        <dbReference type="EMBL" id="EFB3617753.1"/>
    </source>
</evidence>
<dbReference type="Proteomes" id="UP000531813">
    <property type="component" value="Unassembled WGS sequence"/>
</dbReference>
<dbReference type="Proteomes" id="UP001179946">
    <property type="component" value="Plasmid unnamed4"/>
</dbReference>
<dbReference type="Proteomes" id="UP000543252">
    <property type="component" value="Unassembled WGS sequence"/>
</dbReference>
<dbReference type="EMBL" id="CP122638">
    <property type="protein sequence ID" value="WHI04911.1"/>
    <property type="molecule type" value="Genomic_DNA"/>
</dbReference>
<feature type="compositionally biased region" description="Basic and acidic residues" evidence="1">
    <location>
        <begin position="85"/>
        <end position="94"/>
    </location>
</feature>
<name>A0A8S7ENF2_ECOLX</name>
<gene>
    <name evidence="2" type="ORF">FPS11_23020</name>
    <name evidence="3" type="ORF">GOP25_22905</name>
    <name evidence="4" type="ORF">QDW62_27475</name>
</gene>
<protein>
    <recommendedName>
        <fullName evidence="8">ANR family transcriptional regulator</fullName>
    </recommendedName>
</protein>